<organism evidence="1 2">
    <name type="scientific">Caenispirillum bisanense</name>
    <dbReference type="NCBI Taxonomy" id="414052"/>
    <lineage>
        <taxon>Bacteria</taxon>
        <taxon>Pseudomonadati</taxon>
        <taxon>Pseudomonadota</taxon>
        <taxon>Alphaproteobacteria</taxon>
        <taxon>Rhodospirillales</taxon>
        <taxon>Novispirillaceae</taxon>
        <taxon>Caenispirillum</taxon>
    </lineage>
</organism>
<reference evidence="1 2" key="1">
    <citation type="submission" date="2017-09" db="EMBL/GenBank/DDBJ databases">
        <authorList>
            <person name="Ehlers B."/>
            <person name="Leendertz F.H."/>
        </authorList>
    </citation>
    <scope>NUCLEOTIDE SEQUENCE [LARGE SCALE GENOMIC DNA]</scope>
    <source>
        <strain evidence="1 2">USBA 140</strain>
    </source>
</reference>
<dbReference type="RefSeq" id="WP_097279549.1">
    <property type="nucleotide sequence ID" value="NZ_OCNJ01000005.1"/>
</dbReference>
<proteinExistence type="predicted"/>
<sequence length="86" mass="9693">MVAVPHVHSGRRTPVFHVVSDAATADGDEARRWVVRREGDQRIHRFADRRTAADFARGLGRAAGAYRLFLELRDGRMMCEMLNVAS</sequence>
<accession>A0A286GKU6</accession>
<dbReference type="OrthoDB" id="8446731at2"/>
<protein>
    <submittedName>
        <fullName evidence="1">Uncharacterized protein</fullName>
    </submittedName>
</protein>
<evidence type="ECO:0000313" key="1">
    <source>
        <dbReference type="EMBL" id="SOD96132.1"/>
    </source>
</evidence>
<keyword evidence="2" id="KW-1185">Reference proteome</keyword>
<dbReference type="AlphaFoldDB" id="A0A286GKU6"/>
<dbReference type="Proteomes" id="UP000219621">
    <property type="component" value="Unassembled WGS sequence"/>
</dbReference>
<gene>
    <name evidence="1" type="ORF">SAMN05421508_105171</name>
</gene>
<dbReference type="EMBL" id="OCNJ01000005">
    <property type="protein sequence ID" value="SOD96132.1"/>
    <property type="molecule type" value="Genomic_DNA"/>
</dbReference>
<evidence type="ECO:0000313" key="2">
    <source>
        <dbReference type="Proteomes" id="UP000219621"/>
    </source>
</evidence>
<name>A0A286GKU6_9PROT</name>